<evidence type="ECO:0000313" key="2">
    <source>
        <dbReference type="EMBL" id="TWT80501.1"/>
    </source>
</evidence>
<dbReference type="Proteomes" id="UP000315010">
    <property type="component" value="Unassembled WGS sequence"/>
</dbReference>
<protein>
    <submittedName>
        <fullName evidence="2">Uncharacterized protein</fullName>
    </submittedName>
</protein>
<evidence type="ECO:0000256" key="1">
    <source>
        <dbReference type="SAM" id="MobiDB-lite"/>
    </source>
</evidence>
<sequence>MTQRPTAHCPLGDLRKAFDIAAESHRRKDDSPDPDRSQTAWGDGPHPGIDELRKIEQNELPLLTVGDITWQRIPIPNHVWSPAYDDANVLNPSYVGRIQQPQHLHTTLVINQSKVIHVDVIKHRSYGPMSELQDFIFFVSKEFVSRGGVKVMPPGAWHNGWPPAARFGKHLILACKTFPSGVLPQYDGLSLWKQQGDQNNNQ</sequence>
<proteinExistence type="predicted"/>
<evidence type="ECO:0000313" key="3">
    <source>
        <dbReference type="Proteomes" id="UP000315010"/>
    </source>
</evidence>
<name>A0A5C5Z123_9BACT</name>
<feature type="compositionally biased region" description="Basic and acidic residues" evidence="1">
    <location>
        <begin position="22"/>
        <end position="36"/>
    </location>
</feature>
<dbReference type="RefSeq" id="WP_146395573.1">
    <property type="nucleotide sequence ID" value="NZ_SJPJ01000001.1"/>
</dbReference>
<feature type="region of interest" description="Disordered" evidence="1">
    <location>
        <begin position="22"/>
        <end position="47"/>
    </location>
</feature>
<keyword evidence="3" id="KW-1185">Reference proteome</keyword>
<accession>A0A5C5Z123</accession>
<gene>
    <name evidence="2" type="ORF">CA13_19200</name>
</gene>
<dbReference type="EMBL" id="SJPJ01000001">
    <property type="protein sequence ID" value="TWT80501.1"/>
    <property type="molecule type" value="Genomic_DNA"/>
</dbReference>
<organism evidence="2 3">
    <name type="scientific">Novipirellula herctigrandis</name>
    <dbReference type="NCBI Taxonomy" id="2527986"/>
    <lineage>
        <taxon>Bacteria</taxon>
        <taxon>Pseudomonadati</taxon>
        <taxon>Planctomycetota</taxon>
        <taxon>Planctomycetia</taxon>
        <taxon>Pirellulales</taxon>
        <taxon>Pirellulaceae</taxon>
        <taxon>Novipirellula</taxon>
    </lineage>
</organism>
<comment type="caution">
    <text evidence="2">The sequence shown here is derived from an EMBL/GenBank/DDBJ whole genome shotgun (WGS) entry which is preliminary data.</text>
</comment>
<reference evidence="2 3" key="1">
    <citation type="submission" date="2019-02" db="EMBL/GenBank/DDBJ databases">
        <title>Deep-cultivation of Planctomycetes and their phenomic and genomic characterization uncovers novel biology.</title>
        <authorList>
            <person name="Wiegand S."/>
            <person name="Jogler M."/>
            <person name="Boedeker C."/>
            <person name="Pinto D."/>
            <person name="Vollmers J."/>
            <person name="Rivas-Marin E."/>
            <person name="Kohn T."/>
            <person name="Peeters S.H."/>
            <person name="Heuer A."/>
            <person name="Rast P."/>
            <person name="Oberbeckmann S."/>
            <person name="Bunk B."/>
            <person name="Jeske O."/>
            <person name="Meyerdierks A."/>
            <person name="Storesund J.E."/>
            <person name="Kallscheuer N."/>
            <person name="Luecker S."/>
            <person name="Lage O.M."/>
            <person name="Pohl T."/>
            <person name="Merkel B.J."/>
            <person name="Hornburger P."/>
            <person name="Mueller R.-W."/>
            <person name="Bruemmer F."/>
            <person name="Labrenz M."/>
            <person name="Spormann A.M."/>
            <person name="Op Den Camp H."/>
            <person name="Overmann J."/>
            <person name="Amann R."/>
            <person name="Jetten M.S.M."/>
            <person name="Mascher T."/>
            <person name="Medema M.H."/>
            <person name="Devos D.P."/>
            <person name="Kaster A.-K."/>
            <person name="Ovreas L."/>
            <person name="Rohde M."/>
            <person name="Galperin M.Y."/>
            <person name="Jogler C."/>
        </authorList>
    </citation>
    <scope>NUCLEOTIDE SEQUENCE [LARGE SCALE GENOMIC DNA]</scope>
    <source>
        <strain evidence="2 3">CA13</strain>
    </source>
</reference>
<dbReference type="AlphaFoldDB" id="A0A5C5Z123"/>